<evidence type="ECO:0000256" key="20">
    <source>
        <dbReference type="PIRSR" id="PIRSR000732-3"/>
    </source>
</evidence>
<dbReference type="PRINTS" id="PR01736">
    <property type="entry name" value="PHPHTRNFRASE"/>
</dbReference>
<dbReference type="EMBL" id="JACJKS010000006">
    <property type="protein sequence ID" value="MBM6948139.1"/>
    <property type="molecule type" value="Genomic_DNA"/>
</dbReference>
<dbReference type="InterPro" id="IPR008731">
    <property type="entry name" value="PTS_EIN"/>
</dbReference>
<feature type="domain" description="PEP-utilising enzyme C-terminal" evidence="23">
    <location>
        <begin position="252"/>
        <end position="540"/>
    </location>
</feature>
<reference evidence="25" key="2">
    <citation type="journal article" date="2021" name="Sci. Rep.">
        <title>The distribution of antibiotic resistance genes in chicken gut microbiota commensals.</title>
        <authorList>
            <person name="Juricova H."/>
            <person name="Matiasovicova J."/>
            <person name="Kubasova T."/>
            <person name="Cejkova D."/>
            <person name="Rychlik I."/>
        </authorList>
    </citation>
    <scope>NUCLEOTIDE SEQUENCE</scope>
    <source>
        <strain evidence="25">An582</strain>
    </source>
</reference>
<keyword evidence="13 17" id="KW-0479">Metal-binding</keyword>
<dbReference type="Pfam" id="PF05524">
    <property type="entry name" value="PEP-utilisers_N"/>
    <property type="match status" value="1"/>
</dbReference>
<dbReference type="Pfam" id="PF00391">
    <property type="entry name" value="PEP-utilizers"/>
    <property type="match status" value="1"/>
</dbReference>
<keyword evidence="9 17" id="KW-0963">Cytoplasm</keyword>
<dbReference type="PANTHER" id="PTHR46244:SF3">
    <property type="entry name" value="PHOSPHOENOLPYRUVATE-PROTEIN PHOSPHOTRANSFERASE"/>
    <property type="match status" value="1"/>
</dbReference>
<dbReference type="Proteomes" id="UP000705508">
    <property type="component" value="Unassembled WGS sequence"/>
</dbReference>
<dbReference type="NCBIfam" id="TIGR01417">
    <property type="entry name" value="PTS_I_fam"/>
    <property type="match status" value="1"/>
</dbReference>
<evidence type="ECO:0000256" key="21">
    <source>
        <dbReference type="SAM" id="Coils"/>
    </source>
</evidence>
<dbReference type="InterPro" id="IPR036637">
    <property type="entry name" value="Phosphohistidine_dom_sf"/>
</dbReference>
<dbReference type="InterPro" id="IPR040442">
    <property type="entry name" value="Pyrv_kinase-like_dom_sf"/>
</dbReference>
<dbReference type="AlphaFoldDB" id="A0A938XCE3"/>
<keyword evidence="14 17" id="KW-0418">Kinase</keyword>
<feature type="binding site" evidence="19">
    <location>
        <begin position="454"/>
        <end position="455"/>
    </location>
    <ligand>
        <name>phosphoenolpyruvate</name>
        <dbReference type="ChEBI" id="CHEBI:58702"/>
    </ligand>
</feature>
<feature type="domain" description="Phosphotransferase system enzyme I N-terminal" evidence="24">
    <location>
        <begin position="5"/>
        <end position="122"/>
    </location>
</feature>
<comment type="function">
    <text evidence="3 17">General (non sugar-specific) component of the phosphoenolpyruvate-dependent sugar phosphotransferase system (sugar PTS). This major carbohydrate active-transport system catalyzes the phosphorylation of incoming sugar substrates concomitantly with their translocation across the cell membrane. Enzyme I transfers the phosphoryl group from phosphoenolpyruvate (PEP) to the phosphoryl carrier protein (HPr).</text>
</comment>
<dbReference type="GO" id="GO:0046872">
    <property type="term" value="F:metal ion binding"/>
    <property type="evidence" value="ECO:0007669"/>
    <property type="project" value="UniProtKB-KW"/>
</dbReference>
<dbReference type="InterPro" id="IPR015813">
    <property type="entry name" value="Pyrv/PenolPyrv_kinase-like_dom"/>
</dbReference>
<comment type="caution">
    <text evidence="25">The sequence shown here is derived from an EMBL/GenBank/DDBJ whole genome shotgun (WGS) entry which is preliminary data.</text>
</comment>
<dbReference type="SUPFAM" id="SSF51621">
    <property type="entry name" value="Phosphoenolpyruvate/pyruvate domain"/>
    <property type="match status" value="1"/>
</dbReference>
<feature type="binding site" evidence="19">
    <location>
        <position position="332"/>
    </location>
    <ligand>
        <name>phosphoenolpyruvate</name>
        <dbReference type="ChEBI" id="CHEBI:58702"/>
    </ligand>
</feature>
<feature type="active site" description="Proton donor" evidence="18">
    <location>
        <position position="502"/>
    </location>
</feature>
<feature type="active site" description="Tele-phosphohistidine intermediate" evidence="18">
    <location>
        <position position="188"/>
    </location>
</feature>
<dbReference type="InterPro" id="IPR008279">
    <property type="entry name" value="PEP-util_enz_mobile_dom"/>
</dbReference>
<comment type="cofactor">
    <cofactor evidence="2 17 20">
        <name>Mg(2+)</name>
        <dbReference type="ChEBI" id="CHEBI:18420"/>
    </cofactor>
</comment>
<dbReference type="EC" id="2.7.3.9" evidence="6 17"/>
<dbReference type="GO" id="GO:0005737">
    <property type="term" value="C:cytoplasm"/>
    <property type="evidence" value="ECO:0007669"/>
    <property type="project" value="UniProtKB-SubCell"/>
</dbReference>
<evidence type="ECO:0000256" key="10">
    <source>
        <dbReference type="ARBA" id="ARBA00022597"/>
    </source>
</evidence>
<evidence type="ECO:0000256" key="15">
    <source>
        <dbReference type="ARBA" id="ARBA00022842"/>
    </source>
</evidence>
<evidence type="ECO:0000256" key="11">
    <source>
        <dbReference type="ARBA" id="ARBA00022679"/>
    </source>
</evidence>
<dbReference type="InterPro" id="IPR036618">
    <property type="entry name" value="PtsI_HPr-bd_sf"/>
</dbReference>
<keyword evidence="10 17" id="KW-0762">Sugar transport</keyword>
<keyword evidence="8 17" id="KW-0813">Transport</keyword>
<evidence type="ECO:0000259" key="23">
    <source>
        <dbReference type="Pfam" id="PF02896"/>
    </source>
</evidence>
<dbReference type="SUPFAM" id="SSF52009">
    <property type="entry name" value="Phosphohistidine domain"/>
    <property type="match status" value="1"/>
</dbReference>
<evidence type="ECO:0000313" key="26">
    <source>
        <dbReference type="Proteomes" id="UP000705508"/>
    </source>
</evidence>
<keyword evidence="12 17" id="KW-0598">Phosphotransferase system</keyword>
<comment type="catalytic activity">
    <reaction evidence="1 17">
        <text>L-histidyl-[protein] + phosphoenolpyruvate = N(pros)-phospho-L-histidyl-[protein] + pyruvate</text>
        <dbReference type="Rhea" id="RHEA:23880"/>
        <dbReference type="Rhea" id="RHEA-COMP:9745"/>
        <dbReference type="Rhea" id="RHEA-COMP:9746"/>
        <dbReference type="ChEBI" id="CHEBI:15361"/>
        <dbReference type="ChEBI" id="CHEBI:29979"/>
        <dbReference type="ChEBI" id="CHEBI:58702"/>
        <dbReference type="ChEBI" id="CHEBI:64837"/>
        <dbReference type="EC" id="2.7.3.9"/>
    </reaction>
</comment>
<comment type="subcellular location">
    <subcellularLocation>
        <location evidence="4 17">Cytoplasm</location>
    </subcellularLocation>
</comment>
<evidence type="ECO:0000259" key="22">
    <source>
        <dbReference type="Pfam" id="PF00391"/>
    </source>
</evidence>
<accession>A0A938XCE3</accession>
<feature type="binding site" evidence="19">
    <location>
        <position position="295"/>
    </location>
    <ligand>
        <name>phosphoenolpyruvate</name>
        <dbReference type="ChEBI" id="CHEBI:58702"/>
    </ligand>
</feature>
<evidence type="ECO:0000256" key="3">
    <source>
        <dbReference type="ARBA" id="ARBA00002728"/>
    </source>
</evidence>
<reference evidence="25" key="1">
    <citation type="submission" date="2020-08" db="EMBL/GenBank/DDBJ databases">
        <authorList>
            <person name="Cejkova D."/>
            <person name="Kubasova T."/>
            <person name="Jahodarova E."/>
            <person name="Rychlik I."/>
        </authorList>
    </citation>
    <scope>NUCLEOTIDE SEQUENCE</scope>
    <source>
        <strain evidence="25">An582</strain>
    </source>
</reference>
<evidence type="ECO:0000256" key="14">
    <source>
        <dbReference type="ARBA" id="ARBA00022777"/>
    </source>
</evidence>
<proteinExistence type="inferred from homology"/>
<sequence length="541" mass="61163">MITLTGKKVSEGIVIGRLVFFNRGEREVRRIYVEDAEKELVRFQKARVRTAEELQELCEESAGELGETNAMIFEVQQMVIEDDAFLNQVVRIITEQKLNAEYAVRESAREFLKTCGARPESYVRGHEADVHDVVARILRILSRGRKDRMIMDEPFIMAARDLYPSEAVRLDKTKVLGFVTMYGSINSHTAVLARTKGIPSVIGLGEALKKDYEGKMVIIDGFDGKLYIEPDQTTMEKMKQKKQQHMQKVETLERLKGKENITQSGQKIEVCANIGSREDIERVLRSDAGGIGLFRSEFLYMETPGRLPTEEQQFQVYRLAAEAMGAKKVVIRTADLGGDKMPEGMEIQGEANPMIGYRGIRISLDKREMFKTQLRAILRASAFGNLQVMFPMITSIEEVTEAKKVLERAKAELKEEKTAYDENIRVGVMIETPAAVMISGELAREVDFFSIGTNDLTQHTLAMDRTNRKLTGFYNPYHPALIKMIRIVANNVHLEGKHISICGDLAADTDMTETFLQMGIDELSVAPGKVLPLRKKIREIR</sequence>
<dbReference type="SUPFAM" id="SSF47831">
    <property type="entry name" value="Enzyme I of the PEP:sugar phosphotransferase system HPr-binding (sub)domain"/>
    <property type="match status" value="1"/>
</dbReference>
<feature type="domain" description="PEP-utilising enzyme mobile" evidence="22">
    <location>
        <begin position="152"/>
        <end position="224"/>
    </location>
</feature>
<feature type="binding site" evidence="19">
    <location>
        <position position="465"/>
    </location>
    <ligand>
        <name>phosphoenolpyruvate</name>
        <dbReference type="ChEBI" id="CHEBI:58702"/>
    </ligand>
</feature>
<organism evidence="25 26">
    <name type="scientific">Mordavella massiliensis</name>
    <dbReference type="NCBI Taxonomy" id="1871024"/>
    <lineage>
        <taxon>Bacteria</taxon>
        <taxon>Bacillati</taxon>
        <taxon>Bacillota</taxon>
        <taxon>Clostridia</taxon>
        <taxon>Eubacteriales</taxon>
        <taxon>Clostridiaceae</taxon>
        <taxon>Mordavella</taxon>
    </lineage>
</organism>
<dbReference type="Gene3D" id="3.20.20.60">
    <property type="entry name" value="Phosphoenolpyruvate-binding domains"/>
    <property type="match status" value="1"/>
</dbReference>
<evidence type="ECO:0000256" key="4">
    <source>
        <dbReference type="ARBA" id="ARBA00004496"/>
    </source>
</evidence>
<dbReference type="Gene3D" id="1.10.274.10">
    <property type="entry name" value="PtsI, HPr-binding domain"/>
    <property type="match status" value="1"/>
</dbReference>
<dbReference type="Gene3D" id="3.50.30.10">
    <property type="entry name" value="Phosphohistidine domain"/>
    <property type="match status" value="1"/>
</dbReference>
<dbReference type="Pfam" id="PF02896">
    <property type="entry name" value="PEP-utilizers_C"/>
    <property type="match status" value="1"/>
</dbReference>
<evidence type="ECO:0000256" key="1">
    <source>
        <dbReference type="ARBA" id="ARBA00000683"/>
    </source>
</evidence>
<name>A0A938XCE3_9CLOT</name>
<evidence type="ECO:0000256" key="16">
    <source>
        <dbReference type="ARBA" id="ARBA00033235"/>
    </source>
</evidence>
<keyword evidence="15 17" id="KW-0460">Magnesium</keyword>
<dbReference type="GO" id="GO:0008965">
    <property type="term" value="F:phosphoenolpyruvate-protein phosphotransferase activity"/>
    <property type="evidence" value="ECO:0007669"/>
    <property type="project" value="UniProtKB-EC"/>
</dbReference>
<dbReference type="InterPro" id="IPR050499">
    <property type="entry name" value="PEP-utilizing_PTS_enzyme"/>
</dbReference>
<feature type="binding site" evidence="20">
    <location>
        <position position="431"/>
    </location>
    <ligand>
        <name>Mg(2+)</name>
        <dbReference type="ChEBI" id="CHEBI:18420"/>
    </ligand>
</feature>
<dbReference type="PIRSF" id="PIRSF000732">
    <property type="entry name" value="PTS_enzyme_I"/>
    <property type="match status" value="1"/>
</dbReference>
<evidence type="ECO:0000256" key="17">
    <source>
        <dbReference type="PIRNR" id="PIRNR000732"/>
    </source>
</evidence>
<dbReference type="PANTHER" id="PTHR46244">
    <property type="entry name" value="PHOSPHOENOLPYRUVATE-PROTEIN PHOSPHOTRANSFERASE"/>
    <property type="match status" value="1"/>
</dbReference>
<evidence type="ECO:0000313" key="25">
    <source>
        <dbReference type="EMBL" id="MBM6948139.1"/>
    </source>
</evidence>
<dbReference type="RefSeq" id="WP_204906174.1">
    <property type="nucleotide sequence ID" value="NZ_JACJKS010000006.1"/>
</dbReference>
<protein>
    <recommendedName>
        <fullName evidence="7 17">Phosphoenolpyruvate-protein phosphotransferase</fullName>
        <ecNumber evidence="6 17">2.7.3.9</ecNumber>
    </recommendedName>
    <alternativeName>
        <fullName evidence="16 17">Phosphotransferase system, enzyme I</fullName>
    </alternativeName>
</protein>
<evidence type="ECO:0000256" key="8">
    <source>
        <dbReference type="ARBA" id="ARBA00022448"/>
    </source>
</evidence>
<evidence type="ECO:0000256" key="5">
    <source>
        <dbReference type="ARBA" id="ARBA00007837"/>
    </source>
</evidence>
<dbReference type="InterPro" id="IPR000121">
    <property type="entry name" value="PEP_util_C"/>
</dbReference>
<dbReference type="GO" id="GO:0016301">
    <property type="term" value="F:kinase activity"/>
    <property type="evidence" value="ECO:0007669"/>
    <property type="project" value="UniProtKB-KW"/>
</dbReference>
<evidence type="ECO:0000256" key="2">
    <source>
        <dbReference type="ARBA" id="ARBA00001946"/>
    </source>
</evidence>
<gene>
    <name evidence="25" type="primary">ptsP</name>
    <name evidence="25" type="ORF">H6A20_05645</name>
</gene>
<evidence type="ECO:0000256" key="6">
    <source>
        <dbReference type="ARBA" id="ARBA00012232"/>
    </source>
</evidence>
<evidence type="ECO:0000256" key="18">
    <source>
        <dbReference type="PIRSR" id="PIRSR000732-1"/>
    </source>
</evidence>
<comment type="similarity">
    <text evidence="5 17">Belongs to the PEP-utilizing enzyme family.</text>
</comment>
<dbReference type="InterPro" id="IPR024692">
    <property type="entry name" value="PTS_EI"/>
</dbReference>
<evidence type="ECO:0000256" key="7">
    <source>
        <dbReference type="ARBA" id="ARBA00016544"/>
    </source>
</evidence>
<evidence type="ECO:0000256" key="13">
    <source>
        <dbReference type="ARBA" id="ARBA00022723"/>
    </source>
</evidence>
<dbReference type="GO" id="GO:0009401">
    <property type="term" value="P:phosphoenolpyruvate-dependent sugar phosphotransferase system"/>
    <property type="evidence" value="ECO:0007669"/>
    <property type="project" value="UniProtKB-KW"/>
</dbReference>
<evidence type="ECO:0000256" key="12">
    <source>
        <dbReference type="ARBA" id="ARBA00022683"/>
    </source>
</evidence>
<keyword evidence="21" id="KW-0175">Coiled coil</keyword>
<dbReference type="InterPro" id="IPR006318">
    <property type="entry name" value="PTS_EI-like"/>
</dbReference>
<evidence type="ECO:0000259" key="24">
    <source>
        <dbReference type="Pfam" id="PF05524"/>
    </source>
</evidence>
<evidence type="ECO:0000256" key="19">
    <source>
        <dbReference type="PIRSR" id="PIRSR000732-2"/>
    </source>
</evidence>
<keyword evidence="11 17" id="KW-0808">Transferase</keyword>
<feature type="coiled-coil region" evidence="21">
    <location>
        <begin position="396"/>
        <end position="426"/>
    </location>
</feature>
<evidence type="ECO:0000256" key="9">
    <source>
        <dbReference type="ARBA" id="ARBA00022490"/>
    </source>
</evidence>
<feature type="binding site" evidence="20">
    <location>
        <position position="455"/>
    </location>
    <ligand>
        <name>Mg(2+)</name>
        <dbReference type="ChEBI" id="CHEBI:18420"/>
    </ligand>
</feature>